<dbReference type="Proteomes" id="UP000887458">
    <property type="component" value="Unassembled WGS sequence"/>
</dbReference>
<evidence type="ECO:0000256" key="1">
    <source>
        <dbReference type="SAM" id="MobiDB-lite"/>
    </source>
</evidence>
<feature type="compositionally biased region" description="Polar residues" evidence="1">
    <location>
        <begin position="133"/>
        <end position="145"/>
    </location>
</feature>
<comment type="caution">
    <text evidence="2">The sequence shown here is derived from an EMBL/GenBank/DDBJ whole genome shotgun (WGS) entry which is preliminary data.</text>
</comment>
<keyword evidence="3" id="KW-1185">Reference proteome</keyword>
<dbReference type="PANTHER" id="PTHR13621:SF2">
    <property type="entry name" value="PROLINE-RICH PROTEIN PRCC"/>
    <property type="match status" value="1"/>
</dbReference>
<evidence type="ECO:0000313" key="2">
    <source>
        <dbReference type="EMBL" id="KAH9413013.1"/>
    </source>
</evidence>
<accession>A0ABQ8IRQ8</accession>
<proteinExistence type="predicted"/>
<protein>
    <recommendedName>
        <fullName evidence="4">Proline-rich protein PRCC</fullName>
    </recommendedName>
</protein>
<dbReference type="InterPro" id="IPR018800">
    <property type="entry name" value="PRCC"/>
</dbReference>
<feature type="region of interest" description="Disordered" evidence="1">
    <location>
        <begin position="1"/>
        <end position="62"/>
    </location>
</feature>
<feature type="compositionally biased region" description="Low complexity" evidence="1">
    <location>
        <begin position="146"/>
        <end position="162"/>
    </location>
</feature>
<gene>
    <name evidence="2" type="ORF">DERP_013995</name>
</gene>
<feature type="region of interest" description="Disordered" evidence="1">
    <location>
        <begin position="235"/>
        <end position="259"/>
    </location>
</feature>
<feature type="compositionally biased region" description="Low complexity" evidence="1">
    <location>
        <begin position="52"/>
        <end position="62"/>
    </location>
</feature>
<evidence type="ECO:0000313" key="3">
    <source>
        <dbReference type="Proteomes" id="UP000887458"/>
    </source>
</evidence>
<reference evidence="2 3" key="2">
    <citation type="journal article" date="2022" name="Mol. Biol. Evol.">
        <title>Comparative Genomics Reveals Insights into the Divergent Evolution of Astigmatic Mites and Household Pest Adaptations.</title>
        <authorList>
            <person name="Xiong Q."/>
            <person name="Wan A.T."/>
            <person name="Liu X."/>
            <person name="Fung C.S."/>
            <person name="Xiao X."/>
            <person name="Malainual N."/>
            <person name="Hou J."/>
            <person name="Wang L."/>
            <person name="Wang M."/>
            <person name="Yang K.Y."/>
            <person name="Cui Y."/>
            <person name="Leung E.L."/>
            <person name="Nong W."/>
            <person name="Shin S.K."/>
            <person name="Au S.W."/>
            <person name="Jeong K.Y."/>
            <person name="Chew F.T."/>
            <person name="Hui J.H."/>
            <person name="Leung T.F."/>
            <person name="Tungtrongchitr A."/>
            <person name="Zhong N."/>
            <person name="Liu Z."/>
            <person name="Tsui S.K."/>
        </authorList>
    </citation>
    <scope>NUCLEOTIDE SEQUENCE [LARGE SCALE GENOMIC DNA]</scope>
    <source>
        <strain evidence="2">Derp</strain>
    </source>
</reference>
<evidence type="ECO:0008006" key="4">
    <source>
        <dbReference type="Google" id="ProtNLM"/>
    </source>
</evidence>
<dbReference type="PANTHER" id="PTHR13621">
    <property type="entry name" value="PROLINE-RICH PROTEIN PRCC"/>
    <property type="match status" value="1"/>
</dbReference>
<feature type="compositionally biased region" description="Acidic residues" evidence="1">
    <location>
        <begin position="96"/>
        <end position="107"/>
    </location>
</feature>
<name>A0ABQ8IRQ8_DERPT</name>
<reference evidence="2 3" key="1">
    <citation type="journal article" date="2018" name="J. Allergy Clin. Immunol.">
        <title>High-quality assembly of Dermatophagoides pteronyssinus genome and transcriptome reveals a wide range of novel allergens.</title>
        <authorList>
            <person name="Liu X.Y."/>
            <person name="Yang K.Y."/>
            <person name="Wang M.Q."/>
            <person name="Kwok J.S."/>
            <person name="Zeng X."/>
            <person name="Yang Z."/>
            <person name="Xiao X.J."/>
            <person name="Lau C.P."/>
            <person name="Li Y."/>
            <person name="Huang Z.M."/>
            <person name="Ba J.G."/>
            <person name="Yim A.K."/>
            <person name="Ouyang C.Y."/>
            <person name="Ngai S.M."/>
            <person name="Chan T.F."/>
            <person name="Leung E.L."/>
            <person name="Liu L."/>
            <person name="Liu Z.G."/>
            <person name="Tsui S.K."/>
        </authorList>
    </citation>
    <scope>NUCLEOTIDE SEQUENCE [LARGE SCALE GENOMIC DNA]</scope>
    <source>
        <strain evidence="2">Derp</strain>
    </source>
</reference>
<feature type="compositionally biased region" description="Acidic residues" evidence="1">
    <location>
        <begin position="189"/>
        <end position="200"/>
    </location>
</feature>
<feature type="region of interest" description="Disordered" evidence="1">
    <location>
        <begin position="88"/>
        <end position="202"/>
    </location>
</feature>
<dbReference type="Pfam" id="PF10253">
    <property type="entry name" value="PRCC"/>
    <property type="match status" value="1"/>
</dbReference>
<organism evidence="2 3">
    <name type="scientific">Dermatophagoides pteronyssinus</name>
    <name type="common">European house dust mite</name>
    <dbReference type="NCBI Taxonomy" id="6956"/>
    <lineage>
        <taxon>Eukaryota</taxon>
        <taxon>Metazoa</taxon>
        <taxon>Ecdysozoa</taxon>
        <taxon>Arthropoda</taxon>
        <taxon>Chelicerata</taxon>
        <taxon>Arachnida</taxon>
        <taxon>Acari</taxon>
        <taxon>Acariformes</taxon>
        <taxon>Sarcoptiformes</taxon>
        <taxon>Astigmata</taxon>
        <taxon>Psoroptidia</taxon>
        <taxon>Analgoidea</taxon>
        <taxon>Pyroglyphidae</taxon>
        <taxon>Dermatophagoidinae</taxon>
        <taxon>Dermatophagoides</taxon>
    </lineage>
</organism>
<sequence length="368" mass="41436">MSLVNYGYSDDDDDDGNDKNESDVISKTLPIESNEKKSTIDNSIANDEIKSIRPSSSTLSSSLTFKHLTKSNSRIQIKAFDDNLALMNQQPNGLVDSDDSDDDDDEDNRARKRMKRSEKGSSLISMLPKPKNAKTSYNKSSTINEPTTSSSLTSLVPNSVSNRAKVSSLTSKLKPAKNENNTNFFFADPDNDDDDDDDDNGDHIKMIPKPWTIEDNKDDVLNPVTATASTLYHQAEEEEEETSSFAPIYGPSKPIEPEEEETYIDPNDDITYKKLIASKFDDNVDNIRIVDVNVQKHLSENKDWLKNISLEKDTVDEALESKAPNSTAKRKNQITFLAYQAKKRELELKNQWAQNRLSKSQTRAKYGF</sequence>
<dbReference type="EMBL" id="NJHN03000124">
    <property type="protein sequence ID" value="KAH9413013.1"/>
    <property type="molecule type" value="Genomic_DNA"/>
</dbReference>